<evidence type="ECO:0000313" key="1">
    <source>
        <dbReference type="EMBL" id="SFQ45753.1"/>
    </source>
</evidence>
<dbReference type="EMBL" id="FOXR01000054">
    <property type="protein sequence ID" value="SFQ45753.1"/>
    <property type="molecule type" value="Genomic_DNA"/>
</dbReference>
<protein>
    <submittedName>
        <fullName evidence="1">Uncharacterized protein</fullName>
    </submittedName>
</protein>
<dbReference type="AlphaFoldDB" id="A0A1I5YNI1"/>
<dbReference type="RefSeq" id="WP_156925032.1">
    <property type="nucleotide sequence ID" value="NZ_FOXR01000054.1"/>
</dbReference>
<accession>A0A1I5YNI1</accession>
<evidence type="ECO:0000313" key="2">
    <source>
        <dbReference type="Proteomes" id="UP000198577"/>
    </source>
</evidence>
<dbReference type="Proteomes" id="UP000198577">
    <property type="component" value="Unassembled WGS sequence"/>
</dbReference>
<reference evidence="1 2" key="1">
    <citation type="submission" date="2016-10" db="EMBL/GenBank/DDBJ databases">
        <authorList>
            <person name="de Groot N.N."/>
        </authorList>
    </citation>
    <scope>NUCLEOTIDE SEQUENCE [LARGE SCALE GENOMIC DNA]</scope>
    <source>
        <strain evidence="1 2">DSM 20678</strain>
    </source>
</reference>
<proteinExistence type="predicted"/>
<gene>
    <name evidence="1" type="ORF">SAMN05444406_15410</name>
</gene>
<name>A0A1I5YNI1_9FIRM</name>
<keyword evidence="2" id="KW-1185">Reference proteome</keyword>
<organism evidence="1 2">
    <name type="scientific">Caldicoprobacter faecalis</name>
    <dbReference type="NCBI Taxonomy" id="937334"/>
    <lineage>
        <taxon>Bacteria</taxon>
        <taxon>Bacillati</taxon>
        <taxon>Bacillota</taxon>
        <taxon>Clostridia</taxon>
        <taxon>Caldicoprobacterales</taxon>
        <taxon>Caldicoprobacteraceae</taxon>
        <taxon>Caldicoprobacter</taxon>
    </lineage>
</organism>
<sequence>MNDRNSVNYVFKRAEKKYLLSRDKYISLLERIKEYFEPDVNSGFKLTHF</sequence>